<accession>A0A3S3RSQ6</accession>
<dbReference type="Proteomes" id="UP000287687">
    <property type="component" value="Unassembled WGS sequence"/>
</dbReference>
<proteinExistence type="predicted"/>
<organism evidence="1 2">
    <name type="scientific">Neorhizobium lilium</name>
    <dbReference type="NCBI Taxonomy" id="2503024"/>
    <lineage>
        <taxon>Bacteria</taxon>
        <taxon>Pseudomonadati</taxon>
        <taxon>Pseudomonadota</taxon>
        <taxon>Alphaproteobacteria</taxon>
        <taxon>Hyphomicrobiales</taxon>
        <taxon>Rhizobiaceae</taxon>
        <taxon>Rhizobium/Agrobacterium group</taxon>
        <taxon>Neorhizobium</taxon>
    </lineage>
</organism>
<dbReference type="AlphaFoldDB" id="A0A3S3RSQ6"/>
<protein>
    <submittedName>
        <fullName evidence="1">Uncharacterized protein</fullName>
    </submittedName>
</protein>
<reference evidence="1 2" key="1">
    <citation type="submission" date="2019-01" db="EMBL/GenBank/DDBJ databases">
        <title>The draft genome of Rhizobium sp. 24NR.</title>
        <authorList>
            <person name="Liu L."/>
            <person name="Liang L."/>
            <person name="Shi S."/>
            <person name="Xu L."/>
            <person name="Wang X."/>
            <person name="Li L."/>
            <person name="Zhang X."/>
        </authorList>
    </citation>
    <scope>NUCLEOTIDE SEQUENCE [LARGE SCALE GENOMIC DNA]</scope>
    <source>
        <strain evidence="1 2">24NR</strain>
    </source>
</reference>
<sequence length="63" mass="7245">MRTVSLEHSTYGKLVATWERKGRMIIVRYGHHEKHAQASDNDKVNEVVALDILRGIVTEELKD</sequence>
<name>A0A3S3RSQ6_9HYPH</name>
<evidence type="ECO:0000313" key="2">
    <source>
        <dbReference type="Proteomes" id="UP000287687"/>
    </source>
</evidence>
<keyword evidence="2" id="KW-1185">Reference proteome</keyword>
<dbReference type="EMBL" id="SBIP01000003">
    <property type="protein sequence ID" value="RWX77083.1"/>
    <property type="molecule type" value="Genomic_DNA"/>
</dbReference>
<dbReference type="RefSeq" id="WP_128443997.1">
    <property type="nucleotide sequence ID" value="NZ_SBIP01000003.1"/>
</dbReference>
<gene>
    <name evidence="1" type="ORF">EPK99_15625</name>
</gene>
<comment type="caution">
    <text evidence="1">The sequence shown here is derived from an EMBL/GenBank/DDBJ whole genome shotgun (WGS) entry which is preliminary data.</text>
</comment>
<evidence type="ECO:0000313" key="1">
    <source>
        <dbReference type="EMBL" id="RWX77083.1"/>
    </source>
</evidence>